<feature type="transmembrane region" description="Helical" evidence="1">
    <location>
        <begin position="6"/>
        <end position="26"/>
    </location>
</feature>
<comment type="caution">
    <text evidence="2">The sequence shown here is derived from an EMBL/GenBank/DDBJ whole genome shotgun (WGS) entry which is preliminary data.</text>
</comment>
<name>A0ABQ4K1M7_9BACI</name>
<dbReference type="EMBL" id="BOQT01000002">
    <property type="protein sequence ID" value="GIN19672.1"/>
    <property type="molecule type" value="Genomic_DNA"/>
</dbReference>
<gene>
    <name evidence="2" type="ORF">J1TS3_08060</name>
</gene>
<protein>
    <submittedName>
        <fullName evidence="2">Uncharacterized protein</fullName>
    </submittedName>
</protein>
<evidence type="ECO:0000256" key="1">
    <source>
        <dbReference type="SAM" id="Phobius"/>
    </source>
</evidence>
<evidence type="ECO:0000313" key="2">
    <source>
        <dbReference type="EMBL" id="GIN19672.1"/>
    </source>
</evidence>
<organism evidence="2 3">
    <name type="scientific">Siminovitchia fordii</name>
    <dbReference type="NCBI Taxonomy" id="254759"/>
    <lineage>
        <taxon>Bacteria</taxon>
        <taxon>Bacillati</taxon>
        <taxon>Bacillota</taxon>
        <taxon>Bacilli</taxon>
        <taxon>Bacillales</taxon>
        <taxon>Bacillaceae</taxon>
        <taxon>Siminovitchia</taxon>
    </lineage>
</organism>
<proteinExistence type="predicted"/>
<dbReference type="Proteomes" id="UP000680279">
    <property type="component" value="Unassembled WGS sequence"/>
</dbReference>
<evidence type="ECO:0000313" key="3">
    <source>
        <dbReference type="Proteomes" id="UP000680279"/>
    </source>
</evidence>
<keyword evidence="1" id="KW-1133">Transmembrane helix</keyword>
<dbReference type="RefSeq" id="WP_018706320.1">
    <property type="nucleotide sequence ID" value="NZ_BOQT01000002.1"/>
</dbReference>
<accession>A0ABQ4K1M7</accession>
<keyword evidence="1" id="KW-0812">Transmembrane</keyword>
<reference evidence="2 3" key="1">
    <citation type="submission" date="2021-03" db="EMBL/GenBank/DDBJ databases">
        <title>Antimicrobial resistance genes in bacteria isolated from Japanese honey, and their potential for conferring macrolide and lincosamide resistance in the American foulbrood pathogen Paenibacillus larvae.</title>
        <authorList>
            <person name="Okamoto M."/>
            <person name="Kumagai M."/>
            <person name="Kanamori H."/>
            <person name="Takamatsu D."/>
        </authorList>
    </citation>
    <scope>NUCLEOTIDE SEQUENCE [LARGE SCALE GENOMIC DNA]</scope>
    <source>
        <strain evidence="2 3">J1TS3</strain>
    </source>
</reference>
<keyword evidence="3" id="KW-1185">Reference proteome</keyword>
<keyword evidence="1" id="KW-0472">Membrane</keyword>
<sequence length="139" mass="16338">MWGIIIKTLAVIAQLAIAGLLICLFFKKGKLRLVTKINYVYKRFGNKLNISYKRFHGFDYYYFRVKKHENVTVRYDVSVEEGSLTLEWRDSQDLIYNQTFFENERGEFTFTANMRLHSLKLVADQTRGGALIELIREGL</sequence>